<dbReference type="EMBL" id="CP053921">
    <property type="protein sequence ID" value="QKG72235.1"/>
    <property type="molecule type" value="Genomic_DNA"/>
</dbReference>
<organism evidence="1 2">
    <name type="scientific">Erythrobacter mangrovi</name>
    <dbReference type="NCBI Taxonomy" id="2739433"/>
    <lineage>
        <taxon>Bacteria</taxon>
        <taxon>Pseudomonadati</taxon>
        <taxon>Pseudomonadota</taxon>
        <taxon>Alphaproteobacteria</taxon>
        <taxon>Sphingomonadales</taxon>
        <taxon>Erythrobacteraceae</taxon>
        <taxon>Erythrobacter/Porphyrobacter group</taxon>
        <taxon>Erythrobacter</taxon>
    </lineage>
</organism>
<name>A0A7D3XB09_9SPHN</name>
<proteinExistence type="predicted"/>
<dbReference type="AlphaFoldDB" id="A0A7D3XB09"/>
<dbReference type="RefSeq" id="WP_173215304.1">
    <property type="nucleotide sequence ID" value="NZ_CP053921.1"/>
</dbReference>
<dbReference type="Proteomes" id="UP000504693">
    <property type="component" value="Chromosome"/>
</dbReference>
<evidence type="ECO:0000313" key="2">
    <source>
        <dbReference type="Proteomes" id="UP000504693"/>
    </source>
</evidence>
<gene>
    <name evidence="1" type="ORF">HQR01_13145</name>
</gene>
<evidence type="ECO:0000313" key="1">
    <source>
        <dbReference type="EMBL" id="QKG72235.1"/>
    </source>
</evidence>
<dbReference type="KEGG" id="emv:HQR01_13145"/>
<keyword evidence="2" id="KW-1185">Reference proteome</keyword>
<reference evidence="1 2" key="1">
    <citation type="submission" date="2020-05" db="EMBL/GenBank/DDBJ databases">
        <title>Erythrobacter mangrovi sp. nov., isolated from rhizosphere soil of mangrove plant (Kandelia candel).</title>
        <authorList>
            <person name="Ye Y.H."/>
        </authorList>
    </citation>
    <scope>NUCLEOTIDE SEQUENCE [LARGE SCALE GENOMIC DNA]</scope>
    <source>
        <strain evidence="1 2">EB310</strain>
    </source>
</reference>
<sequence>MLAKKERVDAVASLKAFADRHSGLQIESTGATVVTYSGVLFNVKGSTPDPKIGGLTWKALLERYSVDGWCYADTPPAPGGSSHPDFSVGGHVTPNEDGSVPTGGTCYLMPLCYWHNGKANDGQPFEHSETRMLQLTGYMTGDLAATFIARMAGAAPLALVYLDETGLAFRSLADEPEAVDAALETAAAGGGKPAHVLLRRRGAGETATYTIDRAQFAD</sequence>
<protein>
    <submittedName>
        <fullName evidence="1">Uncharacterized protein</fullName>
    </submittedName>
</protein>
<accession>A0A7D3XB09</accession>